<dbReference type="Proteomes" id="UP000252172">
    <property type="component" value="Unassembled WGS sequence"/>
</dbReference>
<dbReference type="AlphaFoldDB" id="A0A368N0J0"/>
<keyword evidence="3" id="KW-1185">Reference proteome</keyword>
<organism evidence="2 3">
    <name type="scientific">Chryseobacterium lacus</name>
    <dbReference type="NCBI Taxonomy" id="2058346"/>
    <lineage>
        <taxon>Bacteria</taxon>
        <taxon>Pseudomonadati</taxon>
        <taxon>Bacteroidota</taxon>
        <taxon>Flavobacteriia</taxon>
        <taxon>Flavobacteriales</taxon>
        <taxon>Weeksellaceae</taxon>
        <taxon>Chryseobacterium group</taxon>
        <taxon>Chryseobacterium</taxon>
    </lineage>
</organism>
<comment type="caution">
    <text evidence="2">The sequence shown here is derived from an EMBL/GenBank/DDBJ whole genome shotgun (WGS) entry which is preliminary data.</text>
</comment>
<dbReference type="EMBL" id="QPIE01000003">
    <property type="protein sequence ID" value="RCU43603.1"/>
    <property type="molecule type" value="Genomic_DNA"/>
</dbReference>
<keyword evidence="1" id="KW-0732">Signal</keyword>
<reference evidence="2 3" key="1">
    <citation type="submission" date="2018-07" db="EMBL/GenBank/DDBJ databases">
        <title>Chryseobacterium lacus sp. nov., isolated from lake water.</title>
        <authorList>
            <person name="Li C.-M."/>
        </authorList>
    </citation>
    <scope>NUCLEOTIDE SEQUENCE [LARGE SCALE GENOMIC DNA]</scope>
    <source>
        <strain evidence="2 3">YLOS41</strain>
    </source>
</reference>
<gene>
    <name evidence="2" type="ORF">DQ356_05460</name>
</gene>
<accession>A0A368N0J0</accession>
<dbReference type="NCBIfam" id="TIGR04183">
    <property type="entry name" value="Por_Secre_tail"/>
    <property type="match status" value="1"/>
</dbReference>
<name>A0A368N0J0_9FLAO</name>
<sequence length="909" mass="97759">MVSQNFIVYPQTVIDITPYANVYACTGSTFQPYTLQANFSTGLTASSFFKWMKNGNVVAQGTNMTSFTITGPNPFGTYWVEVMDVNGCLVKSNAVSVIQDCGSTGGCTVTPSPNLSVTASLGSCNTINAQVTFTTAPSSIVWKLNGNVVPGTGTTNSMTTTLAGVNVVQVEATYGSCVLISTAQVIKPYQPKLKYVIGCGGVNPSAYTLTAHNISSLFGVSANAVTYSYQLTGGGQPPQNGSGQSATFSGLTPGQTYQLTLTLTSPGLLPCSITESITLPAMPDMNFTLSPDPTGGTVCSESVITVNIPGYDPANTYFIGFSGTGVYANSSTSQITFNTEGFNNVSLTVTTPLNCVFMQQTVNFQVVKAEFSGKLEPPTGYTLCETSTVQPVITYSNWNSTDPLPASYIWMNGDQPVPGAPNTQSFTPTQSGNYWPILLNANGCRDIGMANQAVPVTIKPVPYANIAGKANLCRGQGTTLYGIVTEPNLEYQWTLLYNGTTTVLHPWSTATPTQIPTGTLNTAGTYTYTFHVRRTADPGCGTSVSFTITVSQPQDYPDIGMHIQCPDPMSSTPYSVELTIQNPQAGQYNWSNGQSGTTITVYHGGLYQVTHTAPSGCIVSSEIMVPHDLESLMWIFPTGCYDVCLGDRYIVGPIGDYNNHEWQYFGNSQQDGPGFIYPFWPQQAGNYQLMMDNGYCQFTSGTATLNPDPSKCKIRYECRIELHIEGIEPQEGGYYLLYGIIHNFGSTSVTFTITSMNGYGVYLPNTITIPAGGSYDFYANPLVFYPANGFSGGNDAIVFTAIDCEVIHELDFSAMRGIKNPPVKTVLPSFTMSPNPARSMVTVRYNTGHPEAKASMLLVHDAMGNVKFRKDLKSAEGEVQFDTSGWLQGVYIVTVVAPDQPLQGKLLKE</sequence>
<proteinExistence type="predicted"/>
<dbReference type="InterPro" id="IPR026444">
    <property type="entry name" value="Secre_tail"/>
</dbReference>
<evidence type="ECO:0000256" key="1">
    <source>
        <dbReference type="ARBA" id="ARBA00022729"/>
    </source>
</evidence>
<protein>
    <submittedName>
        <fullName evidence="2">T9SS C-terminal target domain-containing protein</fullName>
    </submittedName>
</protein>
<evidence type="ECO:0000313" key="3">
    <source>
        <dbReference type="Proteomes" id="UP000252172"/>
    </source>
</evidence>
<evidence type="ECO:0000313" key="2">
    <source>
        <dbReference type="EMBL" id="RCU43603.1"/>
    </source>
</evidence>